<name>A0A4Z2E6X2_9TELE</name>
<dbReference type="AlphaFoldDB" id="A0A4Z2E6X2"/>
<evidence type="ECO:0000256" key="1">
    <source>
        <dbReference type="SAM" id="MobiDB-lite"/>
    </source>
</evidence>
<evidence type="ECO:0000313" key="2">
    <source>
        <dbReference type="EMBL" id="TNN24320.1"/>
    </source>
</evidence>
<proteinExistence type="predicted"/>
<feature type="region of interest" description="Disordered" evidence="1">
    <location>
        <begin position="45"/>
        <end position="78"/>
    </location>
</feature>
<accession>A0A4Z2E6X2</accession>
<organism evidence="2 3">
    <name type="scientific">Liparis tanakae</name>
    <name type="common">Tanaka's snailfish</name>
    <dbReference type="NCBI Taxonomy" id="230148"/>
    <lineage>
        <taxon>Eukaryota</taxon>
        <taxon>Metazoa</taxon>
        <taxon>Chordata</taxon>
        <taxon>Craniata</taxon>
        <taxon>Vertebrata</taxon>
        <taxon>Euteleostomi</taxon>
        <taxon>Actinopterygii</taxon>
        <taxon>Neopterygii</taxon>
        <taxon>Teleostei</taxon>
        <taxon>Neoteleostei</taxon>
        <taxon>Acanthomorphata</taxon>
        <taxon>Eupercaria</taxon>
        <taxon>Perciformes</taxon>
        <taxon>Cottioidei</taxon>
        <taxon>Cottales</taxon>
        <taxon>Liparidae</taxon>
        <taxon>Liparis</taxon>
    </lineage>
</organism>
<feature type="region of interest" description="Disordered" evidence="1">
    <location>
        <begin position="1"/>
        <end position="29"/>
    </location>
</feature>
<comment type="caution">
    <text evidence="2">The sequence shown here is derived from an EMBL/GenBank/DDBJ whole genome shotgun (WGS) entry which is preliminary data.</text>
</comment>
<dbReference type="EMBL" id="SRLO01015744">
    <property type="protein sequence ID" value="TNN24320.1"/>
    <property type="molecule type" value="Genomic_DNA"/>
</dbReference>
<reference evidence="2 3" key="1">
    <citation type="submission" date="2019-03" db="EMBL/GenBank/DDBJ databases">
        <title>First draft genome of Liparis tanakae, snailfish: a comprehensive survey of snailfish specific genes.</title>
        <authorList>
            <person name="Kim W."/>
            <person name="Song I."/>
            <person name="Jeong J.-H."/>
            <person name="Kim D."/>
            <person name="Kim S."/>
            <person name="Ryu S."/>
            <person name="Song J.Y."/>
            <person name="Lee S.K."/>
        </authorList>
    </citation>
    <scope>NUCLEOTIDE SEQUENCE [LARGE SCALE GENOMIC DNA]</scope>
    <source>
        <tissue evidence="2">Muscle</tissue>
    </source>
</reference>
<feature type="compositionally biased region" description="Basic residues" evidence="1">
    <location>
        <begin position="1"/>
        <end position="12"/>
    </location>
</feature>
<keyword evidence="3" id="KW-1185">Reference proteome</keyword>
<evidence type="ECO:0000313" key="3">
    <source>
        <dbReference type="Proteomes" id="UP000314294"/>
    </source>
</evidence>
<dbReference type="Proteomes" id="UP000314294">
    <property type="component" value="Unassembled WGS sequence"/>
</dbReference>
<gene>
    <name evidence="2" type="ORF">EYF80_065557</name>
</gene>
<sequence length="108" mass="11396">MQIRPEKKKKTHKEAPRPGPEVGSVGGPTNTAVALLCLTNKWSRSPVTAAAPPRRSPSSSPAAETWTASLGGGGRDKDGVRRALCIRSHAPTVTSRRADIGIKKTFAV</sequence>
<protein>
    <submittedName>
        <fullName evidence="2">Uncharacterized protein</fullName>
    </submittedName>
</protein>
<feature type="compositionally biased region" description="Low complexity" evidence="1">
    <location>
        <begin position="45"/>
        <end position="63"/>
    </location>
</feature>